<gene>
    <name evidence="1" type="ORF">AVEN_228900_1</name>
</gene>
<evidence type="ECO:0000313" key="2">
    <source>
        <dbReference type="Proteomes" id="UP000499080"/>
    </source>
</evidence>
<proteinExistence type="predicted"/>
<dbReference type="AlphaFoldDB" id="A0A4Y1ZQZ8"/>
<reference evidence="1 2" key="1">
    <citation type="journal article" date="2019" name="Sci. Rep.">
        <title>Orb-weaving spider Araneus ventricosus genome elucidates the spidroin gene catalogue.</title>
        <authorList>
            <person name="Kono N."/>
            <person name="Nakamura H."/>
            <person name="Ohtoshi R."/>
            <person name="Moran D.A.P."/>
            <person name="Shinohara A."/>
            <person name="Yoshida Y."/>
            <person name="Fujiwara M."/>
            <person name="Mori M."/>
            <person name="Tomita M."/>
            <person name="Arakawa K."/>
        </authorList>
    </citation>
    <scope>NUCLEOTIDE SEQUENCE [LARGE SCALE GENOMIC DNA]</scope>
</reference>
<sequence length="129" mass="15000">METFVTTLYPCRRQGFQNLLDKLSLLSEYRLVTNGKLCCDVLNAKIVQNALQCILFNLELLNWAHSYEGPFFNLRWTMEKGKSRGQNDFITKSYAQTWLLFDIIAVKIQALAISVDKVSDPLFEERCRQ</sequence>
<evidence type="ECO:0000313" key="1">
    <source>
        <dbReference type="EMBL" id="GBL63796.1"/>
    </source>
</evidence>
<accession>A0A4Y1ZQZ8</accession>
<name>A0A4Y1ZQZ8_ARAVE</name>
<dbReference type="EMBL" id="BGPR01077041">
    <property type="protein sequence ID" value="GBL63796.1"/>
    <property type="molecule type" value="Genomic_DNA"/>
</dbReference>
<keyword evidence="2" id="KW-1185">Reference proteome</keyword>
<dbReference type="Proteomes" id="UP000499080">
    <property type="component" value="Unassembled WGS sequence"/>
</dbReference>
<protein>
    <submittedName>
        <fullName evidence="1">Uncharacterized protein</fullName>
    </submittedName>
</protein>
<comment type="caution">
    <text evidence="1">The sequence shown here is derived from an EMBL/GenBank/DDBJ whole genome shotgun (WGS) entry which is preliminary data.</text>
</comment>
<organism evidence="1 2">
    <name type="scientific">Araneus ventricosus</name>
    <name type="common">Orbweaver spider</name>
    <name type="synonym">Epeira ventricosa</name>
    <dbReference type="NCBI Taxonomy" id="182803"/>
    <lineage>
        <taxon>Eukaryota</taxon>
        <taxon>Metazoa</taxon>
        <taxon>Ecdysozoa</taxon>
        <taxon>Arthropoda</taxon>
        <taxon>Chelicerata</taxon>
        <taxon>Arachnida</taxon>
        <taxon>Araneae</taxon>
        <taxon>Araneomorphae</taxon>
        <taxon>Entelegynae</taxon>
        <taxon>Araneoidea</taxon>
        <taxon>Araneidae</taxon>
        <taxon>Araneus</taxon>
    </lineage>
</organism>